<evidence type="ECO:0000313" key="3">
    <source>
        <dbReference type="Proteomes" id="UP000639772"/>
    </source>
</evidence>
<evidence type="ECO:0000313" key="2">
    <source>
        <dbReference type="EMBL" id="KAG0465471.1"/>
    </source>
</evidence>
<reference evidence="2 3" key="1">
    <citation type="journal article" date="2020" name="Nat. Food">
        <title>A phased Vanilla planifolia genome enables genetic improvement of flavour and production.</title>
        <authorList>
            <person name="Hasing T."/>
            <person name="Tang H."/>
            <person name="Brym M."/>
            <person name="Khazi F."/>
            <person name="Huang T."/>
            <person name="Chambers A.H."/>
        </authorList>
    </citation>
    <scope>NUCLEOTIDE SEQUENCE [LARGE SCALE GENOMIC DNA]</scope>
    <source>
        <tissue evidence="2">Leaf</tissue>
    </source>
</reference>
<dbReference type="AlphaFoldDB" id="A0A835Q386"/>
<dbReference type="EMBL" id="JADCNM010000010">
    <property type="protein sequence ID" value="KAG0465471.1"/>
    <property type="molecule type" value="Genomic_DNA"/>
</dbReference>
<protein>
    <submittedName>
        <fullName evidence="2">Uncharacterized protein</fullName>
    </submittedName>
</protein>
<feature type="region of interest" description="Disordered" evidence="1">
    <location>
        <begin position="1"/>
        <end position="31"/>
    </location>
</feature>
<sequence length="109" mass="12555">MASYRNLQRNQEQKKHEDLSHPSPLSVHHFPRKERSWCSAEEYNSWPHKRNAHGVQQKNTTVEHIKEEIALVPLVQRNPDGVNPPTVRDNPSNGCFKCIGLPNDMECSC</sequence>
<feature type="compositionally biased region" description="Polar residues" evidence="1">
    <location>
        <begin position="1"/>
        <end position="10"/>
    </location>
</feature>
<organism evidence="2 3">
    <name type="scientific">Vanilla planifolia</name>
    <name type="common">Vanilla</name>
    <dbReference type="NCBI Taxonomy" id="51239"/>
    <lineage>
        <taxon>Eukaryota</taxon>
        <taxon>Viridiplantae</taxon>
        <taxon>Streptophyta</taxon>
        <taxon>Embryophyta</taxon>
        <taxon>Tracheophyta</taxon>
        <taxon>Spermatophyta</taxon>
        <taxon>Magnoliopsida</taxon>
        <taxon>Liliopsida</taxon>
        <taxon>Asparagales</taxon>
        <taxon>Orchidaceae</taxon>
        <taxon>Vanilloideae</taxon>
        <taxon>Vanilleae</taxon>
        <taxon>Vanilla</taxon>
    </lineage>
</organism>
<evidence type="ECO:0000256" key="1">
    <source>
        <dbReference type="SAM" id="MobiDB-lite"/>
    </source>
</evidence>
<name>A0A835Q386_VANPL</name>
<proteinExistence type="predicted"/>
<feature type="compositionally biased region" description="Basic and acidic residues" evidence="1">
    <location>
        <begin position="11"/>
        <end position="20"/>
    </location>
</feature>
<gene>
    <name evidence="2" type="ORF">HPP92_019635</name>
</gene>
<comment type="caution">
    <text evidence="2">The sequence shown here is derived from an EMBL/GenBank/DDBJ whole genome shotgun (WGS) entry which is preliminary data.</text>
</comment>
<accession>A0A835Q386</accession>
<dbReference type="Proteomes" id="UP000639772">
    <property type="component" value="Chromosome 10"/>
</dbReference>